<name>A0ABR4GL03_9EURO</name>
<dbReference type="EMBL" id="JBFTWV010000006">
    <property type="protein sequence ID" value="KAL2799748.1"/>
    <property type="molecule type" value="Genomic_DNA"/>
</dbReference>
<comment type="caution">
    <text evidence="2">The sequence shown here is derived from an EMBL/GenBank/DDBJ whole genome shotgun (WGS) entry which is preliminary data.</text>
</comment>
<dbReference type="Proteomes" id="UP001610563">
    <property type="component" value="Unassembled WGS sequence"/>
</dbReference>
<evidence type="ECO:0000313" key="2">
    <source>
        <dbReference type="EMBL" id="KAL2799748.1"/>
    </source>
</evidence>
<feature type="region of interest" description="Disordered" evidence="1">
    <location>
        <begin position="51"/>
        <end position="70"/>
    </location>
</feature>
<keyword evidence="3" id="KW-1185">Reference proteome</keyword>
<feature type="region of interest" description="Disordered" evidence="1">
    <location>
        <begin position="1"/>
        <end position="20"/>
    </location>
</feature>
<reference evidence="2 3" key="1">
    <citation type="submission" date="2024-07" db="EMBL/GenBank/DDBJ databases">
        <title>Section-level genome sequencing and comparative genomics of Aspergillus sections Usti and Cavernicolus.</title>
        <authorList>
            <consortium name="Lawrence Berkeley National Laboratory"/>
            <person name="Nybo J.L."/>
            <person name="Vesth T.C."/>
            <person name="Theobald S."/>
            <person name="Frisvad J.C."/>
            <person name="Larsen T.O."/>
            <person name="Kjaerboelling I."/>
            <person name="Rothschild-Mancinelli K."/>
            <person name="Lyhne E.K."/>
            <person name="Kogle M.E."/>
            <person name="Barry K."/>
            <person name="Clum A."/>
            <person name="Na H."/>
            <person name="Ledsgaard L."/>
            <person name="Lin J."/>
            <person name="Lipzen A."/>
            <person name="Kuo A."/>
            <person name="Riley R."/>
            <person name="Mondo S."/>
            <person name="Labutti K."/>
            <person name="Haridas S."/>
            <person name="Pangalinan J."/>
            <person name="Salamov A.A."/>
            <person name="Simmons B.A."/>
            <person name="Magnuson J.K."/>
            <person name="Chen J."/>
            <person name="Drula E."/>
            <person name="Henrissat B."/>
            <person name="Wiebenga A."/>
            <person name="Lubbers R.J."/>
            <person name="Gomes A.C."/>
            <person name="Makela M.R."/>
            <person name="Stajich J."/>
            <person name="Grigoriev I.V."/>
            <person name="Mortensen U.H."/>
            <person name="De Vries R.P."/>
            <person name="Baker S.E."/>
            <person name="Andersen M.R."/>
        </authorList>
    </citation>
    <scope>NUCLEOTIDE SEQUENCE [LARGE SCALE GENOMIC DNA]</scope>
    <source>
        <strain evidence="2 3">CBS 209.92</strain>
    </source>
</reference>
<gene>
    <name evidence="2" type="ORF">BJX66DRAFT_332795</name>
</gene>
<protein>
    <submittedName>
        <fullName evidence="2">Uncharacterized protein</fullName>
    </submittedName>
</protein>
<evidence type="ECO:0000313" key="3">
    <source>
        <dbReference type="Proteomes" id="UP001610563"/>
    </source>
</evidence>
<accession>A0ABR4GL03</accession>
<sequence length="97" mass="10654">MTPEMSLPLHDPASDTPRESDVFIHKGVGKVYAWLMTESEKQHIATMLDVPDDDRPAQTHSKTAASAPPAESTLAWATWSTMRCTWASIRGTSSGRL</sequence>
<organism evidence="2 3">
    <name type="scientific">Aspergillus keveii</name>
    <dbReference type="NCBI Taxonomy" id="714993"/>
    <lineage>
        <taxon>Eukaryota</taxon>
        <taxon>Fungi</taxon>
        <taxon>Dikarya</taxon>
        <taxon>Ascomycota</taxon>
        <taxon>Pezizomycotina</taxon>
        <taxon>Eurotiomycetes</taxon>
        <taxon>Eurotiomycetidae</taxon>
        <taxon>Eurotiales</taxon>
        <taxon>Aspergillaceae</taxon>
        <taxon>Aspergillus</taxon>
        <taxon>Aspergillus subgen. Nidulantes</taxon>
    </lineage>
</organism>
<evidence type="ECO:0000256" key="1">
    <source>
        <dbReference type="SAM" id="MobiDB-lite"/>
    </source>
</evidence>
<proteinExistence type="predicted"/>